<evidence type="ECO:0000313" key="3">
    <source>
        <dbReference type="Proteomes" id="UP001465976"/>
    </source>
</evidence>
<dbReference type="EMBL" id="JBAHYK010000117">
    <property type="protein sequence ID" value="KAL0578151.1"/>
    <property type="molecule type" value="Genomic_DNA"/>
</dbReference>
<sequence>MTDIQDTDLLIGIVSSLLHRKFETDDILDALIRCHGDAPDAAKLLNSGSESEKTSKVREADGGKKRGRGLDDWLGAGSSRKIARKEPEANLTNPGLPSSPNSTASSSTNTKSKTVDLMSVLRQPPPSKKTVPQKPPLLLSNPAMVAEHAPCTLHLSVLPSELASKLFYTMQDASRSWNRNKWWLFDRLVESPHRTSFFARRTDGITSDSDWQQAAQFWYNGRPTGQPEVFSPPMEEACEIIEKLVSEELRKRPRHPLEWAGDDPSDLLWRANVAASNCYEGRNESVGWHSDQVSVLQTSRLSTTSSNNCVPSR</sequence>
<dbReference type="InterPro" id="IPR037151">
    <property type="entry name" value="AlkB-like_sf"/>
</dbReference>
<evidence type="ECO:0000313" key="2">
    <source>
        <dbReference type="EMBL" id="KAL0578151.1"/>
    </source>
</evidence>
<proteinExistence type="predicted"/>
<accession>A0ABR3FS36</accession>
<dbReference type="Proteomes" id="UP001465976">
    <property type="component" value="Unassembled WGS sequence"/>
</dbReference>
<gene>
    <name evidence="2" type="ORF">V5O48_003856</name>
</gene>
<reference evidence="2 3" key="1">
    <citation type="submission" date="2024-02" db="EMBL/GenBank/DDBJ databases">
        <title>A draft genome for the cacao thread blight pathogen Marasmius crinis-equi.</title>
        <authorList>
            <person name="Cohen S.P."/>
            <person name="Baruah I.K."/>
            <person name="Amoako-Attah I."/>
            <person name="Bukari Y."/>
            <person name="Meinhardt L.W."/>
            <person name="Bailey B.A."/>
        </authorList>
    </citation>
    <scope>NUCLEOTIDE SEQUENCE [LARGE SCALE GENOMIC DNA]</scope>
    <source>
        <strain evidence="2 3">GH-76</strain>
    </source>
</reference>
<feature type="region of interest" description="Disordered" evidence="1">
    <location>
        <begin position="43"/>
        <end position="112"/>
    </location>
</feature>
<dbReference type="Gene3D" id="2.60.120.590">
    <property type="entry name" value="Alpha-ketoglutarate-dependent dioxygenase AlkB-like"/>
    <property type="match status" value="1"/>
</dbReference>
<comment type="caution">
    <text evidence="2">The sequence shown here is derived from an EMBL/GenBank/DDBJ whole genome shotgun (WGS) entry which is preliminary data.</text>
</comment>
<feature type="compositionally biased region" description="Basic and acidic residues" evidence="1">
    <location>
        <begin position="50"/>
        <end position="71"/>
    </location>
</feature>
<evidence type="ECO:0000256" key="1">
    <source>
        <dbReference type="SAM" id="MobiDB-lite"/>
    </source>
</evidence>
<name>A0ABR3FS36_9AGAR</name>
<evidence type="ECO:0008006" key="4">
    <source>
        <dbReference type="Google" id="ProtNLM"/>
    </source>
</evidence>
<dbReference type="PANTHER" id="PTHR31212:SF4">
    <property type="entry name" value="ALPHA-KETOGLUTARATE-DEPENDENT DIOXYGENASE ALKB HOMOLOG 3"/>
    <property type="match status" value="1"/>
</dbReference>
<dbReference type="PANTHER" id="PTHR31212">
    <property type="entry name" value="ALPHA-KETOGLUTARATE-DEPENDENT DIOXYGENASE ALKB HOMOLOG 3"/>
    <property type="match status" value="1"/>
</dbReference>
<feature type="compositionally biased region" description="Low complexity" evidence="1">
    <location>
        <begin position="98"/>
        <end position="112"/>
    </location>
</feature>
<keyword evidence="3" id="KW-1185">Reference proteome</keyword>
<dbReference type="InterPro" id="IPR032854">
    <property type="entry name" value="ALKBH3"/>
</dbReference>
<dbReference type="SUPFAM" id="SSF51197">
    <property type="entry name" value="Clavaminate synthase-like"/>
    <property type="match status" value="1"/>
</dbReference>
<organism evidence="2 3">
    <name type="scientific">Marasmius crinis-equi</name>
    <dbReference type="NCBI Taxonomy" id="585013"/>
    <lineage>
        <taxon>Eukaryota</taxon>
        <taxon>Fungi</taxon>
        <taxon>Dikarya</taxon>
        <taxon>Basidiomycota</taxon>
        <taxon>Agaricomycotina</taxon>
        <taxon>Agaricomycetes</taxon>
        <taxon>Agaricomycetidae</taxon>
        <taxon>Agaricales</taxon>
        <taxon>Marasmiineae</taxon>
        <taxon>Marasmiaceae</taxon>
        <taxon>Marasmius</taxon>
    </lineage>
</organism>
<protein>
    <recommendedName>
        <fullName evidence="4">Alpha-ketoglutarate-dependent dioxygenase AlkB-like domain-containing protein</fullName>
    </recommendedName>
</protein>